<dbReference type="Gene3D" id="1.20.200.10">
    <property type="entry name" value="Fumarase/aspartase (Central domain)"/>
    <property type="match status" value="1"/>
</dbReference>
<proteinExistence type="predicted"/>
<dbReference type="SUPFAM" id="SSF48557">
    <property type="entry name" value="L-aspartase-like"/>
    <property type="match status" value="1"/>
</dbReference>
<feature type="domain" description="Fumarate lyase N-terminal" evidence="2">
    <location>
        <begin position="10"/>
        <end position="339"/>
    </location>
</feature>
<dbReference type="InterPro" id="IPR008948">
    <property type="entry name" value="L-Aspartase-like"/>
</dbReference>
<dbReference type="GO" id="GO:0008797">
    <property type="term" value="F:aspartate ammonia-lyase activity"/>
    <property type="evidence" value="ECO:0007669"/>
    <property type="project" value="UniProtKB-EC"/>
</dbReference>
<dbReference type="CDD" id="cd01357">
    <property type="entry name" value="Aspartase"/>
    <property type="match status" value="1"/>
</dbReference>
<dbReference type="EC" id="4.3.1.1" evidence="4"/>
<protein>
    <submittedName>
        <fullName evidence="4">Aspartate ammonia-lyase (AspA)</fullName>
        <ecNumber evidence="4">4.3.1.1</ecNumber>
    </submittedName>
</protein>
<dbReference type="Proteomes" id="UP001314241">
    <property type="component" value="Unassembled WGS sequence"/>
</dbReference>
<keyword evidence="5" id="KW-1185">Reference proteome</keyword>
<dbReference type="PANTHER" id="PTHR42696:SF2">
    <property type="entry name" value="ASPARTATE AMMONIA-LYASE"/>
    <property type="match status" value="1"/>
</dbReference>
<dbReference type="InterPro" id="IPR000362">
    <property type="entry name" value="Fumarate_lyase_fam"/>
</dbReference>
<dbReference type="InterPro" id="IPR020557">
    <property type="entry name" value="Fumarate_lyase_CS"/>
</dbReference>
<accession>A0ABP0EQJ5</accession>
<comment type="caution">
    <text evidence="4">The sequence shown here is derived from an EMBL/GenBank/DDBJ whole genome shotgun (WGS) entry which is preliminary data.</text>
</comment>
<dbReference type="InterPro" id="IPR022761">
    <property type="entry name" value="Fumarate_lyase_N"/>
</dbReference>
<evidence type="ECO:0000259" key="2">
    <source>
        <dbReference type="Pfam" id="PF00206"/>
    </source>
</evidence>
<evidence type="ECO:0000259" key="3">
    <source>
        <dbReference type="Pfam" id="PF10415"/>
    </source>
</evidence>
<dbReference type="PRINTS" id="PR00149">
    <property type="entry name" value="FUMRATELYASE"/>
</dbReference>
<feature type="domain" description="Fumarase C C-terminal" evidence="3">
    <location>
        <begin position="406"/>
        <end position="457"/>
    </location>
</feature>
<sequence length="479" mass="52114">MRTEHDSIGTHSIPDDAYYGIHTARAIENFPICGEQTSLELVRGLIEVKLAAAKTNLAAGELNPEVGQAIINAAQDLLKHDLNPKDFPTCAIQGGAGTSTNMNVNEVLANYSLEKAGHNKGDYQFIHPNDHINCGQSTNDAYPTAGKIALVRMLDELFTALSQLDKSLTAKGLEFSKTYKLGRTQLQDAVPMTLGNSFHSWQAPLRRDLKRLKETQKELEVINLGGSAIGSAINASAYYENHIVEELAAVTGLPLRQAPDLFDATVNLDGFLSLSSRLKSLAINLSKMANDLRLMSSGPRSGLNEIHLPAKQAGSSIMPGKVNPVIPEVVNQVAFEMMGFDTTISAAAEAGQFELNAFEPIIFKSLFAGIKHLTAAIETLRVNAIDGITANKKQLKEDLEHSVAYATAMVPILGYQDASDLAKEAIKSGKSLKELVTERQLFTPEQMEKIFDVETLVINQRSANHGLIFNTKIEKDPNH</sequence>
<name>A0ABP0EQJ5_9LACO</name>
<dbReference type="NCBIfam" id="NF008909">
    <property type="entry name" value="PRK12273.1"/>
    <property type="match status" value="1"/>
</dbReference>
<gene>
    <name evidence="4" type="ORF">R54876_GBNLAHCA_00559</name>
</gene>
<organism evidence="4 5">
    <name type="scientific">Eupransor demetentiae</name>
    <dbReference type="NCBI Taxonomy" id="3109584"/>
    <lineage>
        <taxon>Bacteria</taxon>
        <taxon>Bacillati</taxon>
        <taxon>Bacillota</taxon>
        <taxon>Bacilli</taxon>
        <taxon>Lactobacillales</taxon>
        <taxon>Lactobacillaceae</taxon>
        <taxon>Eupransor</taxon>
    </lineage>
</organism>
<evidence type="ECO:0000256" key="1">
    <source>
        <dbReference type="ARBA" id="ARBA00023239"/>
    </source>
</evidence>
<dbReference type="Gene3D" id="1.10.275.10">
    <property type="entry name" value="Fumarase/aspartase (N-terminal domain)"/>
    <property type="match status" value="1"/>
</dbReference>
<evidence type="ECO:0000313" key="4">
    <source>
        <dbReference type="EMBL" id="CAK8054000.1"/>
    </source>
</evidence>
<dbReference type="InterPro" id="IPR051546">
    <property type="entry name" value="Aspartate_Ammonia-Lyase"/>
</dbReference>
<dbReference type="EMBL" id="CAWVOH010000001">
    <property type="protein sequence ID" value="CAK8054000.1"/>
    <property type="molecule type" value="Genomic_DNA"/>
</dbReference>
<dbReference type="InterPro" id="IPR018951">
    <property type="entry name" value="Fumarase_C_C"/>
</dbReference>
<keyword evidence="1 4" id="KW-0456">Lyase</keyword>
<dbReference type="PROSITE" id="PS00163">
    <property type="entry name" value="FUMARATE_LYASES"/>
    <property type="match status" value="1"/>
</dbReference>
<evidence type="ECO:0000313" key="5">
    <source>
        <dbReference type="Proteomes" id="UP001314241"/>
    </source>
</evidence>
<reference evidence="4 5" key="1">
    <citation type="submission" date="2024-01" db="EMBL/GenBank/DDBJ databases">
        <authorList>
            <person name="Botero Cardona J."/>
        </authorList>
    </citation>
    <scope>NUCLEOTIDE SEQUENCE [LARGE SCALE GENOMIC DNA]</scope>
    <source>
        <strain evidence="4 5">LMG 33000</strain>
    </source>
</reference>
<dbReference type="RefSeq" id="WP_349641544.1">
    <property type="nucleotide sequence ID" value="NZ_CAWVOH010000001.1"/>
</dbReference>
<dbReference type="InterPro" id="IPR024083">
    <property type="entry name" value="Fumarase/histidase_N"/>
</dbReference>
<dbReference type="PANTHER" id="PTHR42696">
    <property type="entry name" value="ASPARTATE AMMONIA-LYASE"/>
    <property type="match status" value="1"/>
</dbReference>
<dbReference type="Gene3D" id="1.10.40.30">
    <property type="entry name" value="Fumarase/aspartase (C-terminal domain)"/>
    <property type="match status" value="1"/>
</dbReference>
<dbReference type="Pfam" id="PF10415">
    <property type="entry name" value="FumaraseC_C"/>
    <property type="match status" value="1"/>
</dbReference>
<dbReference type="Pfam" id="PF00206">
    <property type="entry name" value="Lyase_1"/>
    <property type="match status" value="1"/>
</dbReference>